<protein>
    <recommendedName>
        <fullName evidence="4">Transmembrane protein 26</fullName>
    </recommendedName>
</protein>
<dbReference type="Pfam" id="PF09772">
    <property type="entry name" value="Tmem26"/>
    <property type="match status" value="1"/>
</dbReference>
<feature type="non-terminal residue" evidence="2">
    <location>
        <position position="270"/>
    </location>
</feature>
<dbReference type="OMA" id="CQDSWIL"/>
<evidence type="ECO:0000256" key="1">
    <source>
        <dbReference type="SAM" id="Phobius"/>
    </source>
</evidence>
<dbReference type="HOGENOM" id="CLU_032511_0_1_1"/>
<keyword evidence="3" id="KW-1185">Reference proteome</keyword>
<dbReference type="InParanoid" id="A7S5Z5"/>
<organism evidence="2 3">
    <name type="scientific">Nematostella vectensis</name>
    <name type="common">Starlet sea anemone</name>
    <dbReference type="NCBI Taxonomy" id="45351"/>
    <lineage>
        <taxon>Eukaryota</taxon>
        <taxon>Metazoa</taxon>
        <taxon>Cnidaria</taxon>
        <taxon>Anthozoa</taxon>
        <taxon>Hexacorallia</taxon>
        <taxon>Actiniaria</taxon>
        <taxon>Edwardsiidae</taxon>
        <taxon>Nematostella</taxon>
    </lineage>
</organism>
<evidence type="ECO:0000313" key="3">
    <source>
        <dbReference type="Proteomes" id="UP000001593"/>
    </source>
</evidence>
<dbReference type="PANTHER" id="PTHR22168:SF3">
    <property type="entry name" value="TRANSMEMBRANE PROTEIN 26"/>
    <property type="match status" value="1"/>
</dbReference>
<name>A7S5Z5_NEMVE</name>
<feature type="transmembrane region" description="Helical" evidence="1">
    <location>
        <begin position="108"/>
        <end position="128"/>
    </location>
</feature>
<feature type="transmembrane region" description="Helical" evidence="1">
    <location>
        <begin position="212"/>
        <end position="238"/>
    </location>
</feature>
<feature type="transmembrane region" description="Helical" evidence="1">
    <location>
        <begin position="59"/>
        <end position="78"/>
    </location>
</feature>
<keyword evidence="1" id="KW-1133">Transmembrane helix</keyword>
<dbReference type="AlphaFoldDB" id="A7S5Z5"/>
<reference evidence="2 3" key="1">
    <citation type="journal article" date="2007" name="Science">
        <title>Sea anemone genome reveals ancestral eumetazoan gene repertoire and genomic organization.</title>
        <authorList>
            <person name="Putnam N.H."/>
            <person name="Srivastava M."/>
            <person name="Hellsten U."/>
            <person name="Dirks B."/>
            <person name="Chapman J."/>
            <person name="Salamov A."/>
            <person name="Terry A."/>
            <person name="Shapiro H."/>
            <person name="Lindquist E."/>
            <person name="Kapitonov V.V."/>
            <person name="Jurka J."/>
            <person name="Genikhovich G."/>
            <person name="Grigoriev I.V."/>
            <person name="Lucas S.M."/>
            <person name="Steele R.E."/>
            <person name="Finnerty J.R."/>
            <person name="Technau U."/>
            <person name="Martindale M.Q."/>
            <person name="Rokhsar D.S."/>
        </authorList>
    </citation>
    <scope>NUCLEOTIDE SEQUENCE [LARGE SCALE GENOMIC DNA]</scope>
    <source>
        <strain evidence="3">CH2 X CH6</strain>
    </source>
</reference>
<evidence type="ECO:0008006" key="4">
    <source>
        <dbReference type="Google" id="ProtNLM"/>
    </source>
</evidence>
<dbReference type="PANTHER" id="PTHR22168">
    <property type="entry name" value="TMEM26 PROTEIN"/>
    <property type="match status" value="1"/>
</dbReference>
<dbReference type="Proteomes" id="UP000001593">
    <property type="component" value="Unassembled WGS sequence"/>
</dbReference>
<sequence length="270" mass="30813">LFYAILTRLMFIIHGVMCVWLLSCNYNNSNYWWLIIGILCLLVEMCYTLAARKGREYKYFWPSCLFYMLTMVPIVWILETDLHKTRSLAAAGTTQAPSSCITMDANTMARKLCELGLIIMIILGRWLLPRGEITRDQLSALLLGYVGTAADILELFEVFEEPQVGSELQITTAVLGVYSWSLLQFTLVTTATTGKDNKIRIASNKISRREMLLHGDIFGILTGIFMQDGPFLVLRLVLIIKYNLYSEMHLFFTCKNAIALSLLMYRLCIL</sequence>
<keyword evidence="1" id="KW-0812">Transmembrane</keyword>
<feature type="non-terminal residue" evidence="2">
    <location>
        <position position="1"/>
    </location>
</feature>
<accession>A7S5Z5</accession>
<feature type="transmembrane region" description="Helical" evidence="1">
    <location>
        <begin position="29"/>
        <end position="47"/>
    </location>
</feature>
<gene>
    <name evidence="2" type="ORF">NEMVEDRAFT_v1g52159</name>
</gene>
<dbReference type="eggNOG" id="KOG4610">
    <property type="taxonomic scope" value="Eukaryota"/>
</dbReference>
<dbReference type="PhylomeDB" id="A7S5Z5"/>
<keyword evidence="1" id="KW-0472">Membrane</keyword>
<dbReference type="InterPro" id="IPR019169">
    <property type="entry name" value="Transmembrane_26"/>
</dbReference>
<dbReference type="EMBL" id="DS469585">
    <property type="protein sequence ID" value="EDO40847.1"/>
    <property type="molecule type" value="Genomic_DNA"/>
</dbReference>
<feature type="transmembrane region" description="Helical" evidence="1">
    <location>
        <begin position="5"/>
        <end position="23"/>
    </location>
</feature>
<evidence type="ECO:0000313" key="2">
    <source>
        <dbReference type="EMBL" id="EDO40847.1"/>
    </source>
</evidence>
<proteinExistence type="predicted"/>